<dbReference type="Proteomes" id="UP000642993">
    <property type="component" value="Unassembled WGS sequence"/>
</dbReference>
<dbReference type="SUPFAM" id="SSF51905">
    <property type="entry name" value="FAD/NAD(P)-binding domain"/>
    <property type="match status" value="1"/>
</dbReference>
<evidence type="ECO:0000313" key="1">
    <source>
        <dbReference type="EMBL" id="MBD8505588.1"/>
    </source>
</evidence>
<dbReference type="InterPro" id="IPR051209">
    <property type="entry name" value="FAD-bind_Monooxygenase_sf"/>
</dbReference>
<dbReference type="PANTHER" id="PTHR42877">
    <property type="entry name" value="L-ORNITHINE N(5)-MONOOXYGENASE-RELATED"/>
    <property type="match status" value="1"/>
</dbReference>
<dbReference type="AlphaFoldDB" id="A0A927JAK1"/>
<keyword evidence="2" id="KW-1185">Reference proteome</keyword>
<dbReference type="RefSeq" id="WP_192038080.1">
    <property type="nucleotide sequence ID" value="NZ_JACYWE010000002.1"/>
</dbReference>
<reference evidence="1" key="1">
    <citation type="submission" date="2020-09" db="EMBL/GenBank/DDBJ databases">
        <title>Hoyosella lacisalsi sp. nov., a halotolerant actinobacterium isolated from soil of Lake Gudzhirganskoe.</title>
        <authorList>
            <person name="Yang Q."/>
            <person name="Guo P.Y."/>
            <person name="Liu S.W."/>
            <person name="Li F.N."/>
            <person name="Sun C.H."/>
        </authorList>
    </citation>
    <scope>NUCLEOTIDE SEQUENCE</scope>
    <source>
        <strain evidence="1">G463</strain>
    </source>
</reference>
<dbReference type="Gene3D" id="3.50.50.60">
    <property type="entry name" value="FAD/NAD(P)-binding domain"/>
    <property type="match status" value="2"/>
</dbReference>
<gene>
    <name evidence="1" type="ORF">HT102_03685</name>
</gene>
<dbReference type="EMBL" id="JACYWE010000002">
    <property type="protein sequence ID" value="MBD8505588.1"/>
    <property type="molecule type" value="Genomic_DNA"/>
</dbReference>
<dbReference type="PANTHER" id="PTHR42877:SF4">
    <property type="entry name" value="FAD_NAD(P)-BINDING DOMAIN-CONTAINING PROTEIN-RELATED"/>
    <property type="match status" value="1"/>
</dbReference>
<proteinExistence type="predicted"/>
<accession>A0A927JAK1</accession>
<sequence>MSHRVLAVIIGAGMSGIAMGTTLRQAGIEDFLILEKGTDVGGVWHWNRYPGLTCDVPSHLYQYSFAPKPDWKRVFATGPEIQQYHRDVVEQFGLGPRLRTGTTVTSARYTDPGWVVETASGDRYECDFLIAATGVLHHPSIPAIDGLDTFAGPVVHTARWDDTVTTRGQRVALIGTGSTGVQVVSALQPEARQVTQFARTPQWVLWGPTGLRQSAAISKALARMPSVNRRVYGTALWASGILADITTRPSWRRSLVQSLARLHLRSVRDPALRAQLTPGYEPLCKRQVVSGSYYKAVQQPNVDIVSAGIERVTETSIITTDGIEREFDVIILATGFEAHHYMRPMQLTGRDGITLDEAWVKGPRAYRMTAMPGFPNFFTLLGPNSPIGSISLQYTAELTSRYILQFIQRFRAGELTAAEPTEEATREFNEQVREAIGPTIWNTGGCNSWYQNEDGTIDLWPFDRKTLTAMLSTPDDRHFRITRG</sequence>
<comment type="caution">
    <text evidence="1">The sequence shown here is derived from an EMBL/GenBank/DDBJ whole genome shotgun (WGS) entry which is preliminary data.</text>
</comment>
<evidence type="ECO:0000313" key="2">
    <source>
        <dbReference type="Proteomes" id="UP000642993"/>
    </source>
</evidence>
<organism evidence="1 2">
    <name type="scientific">Lolliginicoccus lacisalsi</name>
    <dbReference type="NCBI Taxonomy" id="2742202"/>
    <lineage>
        <taxon>Bacteria</taxon>
        <taxon>Bacillati</taxon>
        <taxon>Actinomycetota</taxon>
        <taxon>Actinomycetes</taxon>
        <taxon>Mycobacteriales</taxon>
        <taxon>Hoyosellaceae</taxon>
        <taxon>Lolliginicoccus</taxon>
    </lineage>
</organism>
<protein>
    <submittedName>
        <fullName evidence="1">NAD(P)/FAD-dependent oxidoreductase</fullName>
    </submittedName>
</protein>
<name>A0A927JAK1_9ACTN</name>
<dbReference type="InterPro" id="IPR036188">
    <property type="entry name" value="FAD/NAD-bd_sf"/>
</dbReference>
<dbReference type="Pfam" id="PF13738">
    <property type="entry name" value="Pyr_redox_3"/>
    <property type="match status" value="1"/>
</dbReference>